<reference evidence="3 4" key="1">
    <citation type="submission" date="2019-03" db="EMBL/GenBank/DDBJ databases">
        <title>First draft genome of Liparis tanakae, snailfish: a comprehensive survey of snailfish specific genes.</title>
        <authorList>
            <person name="Kim W."/>
            <person name="Song I."/>
            <person name="Jeong J.-H."/>
            <person name="Kim D."/>
            <person name="Kim S."/>
            <person name="Ryu S."/>
            <person name="Song J.Y."/>
            <person name="Lee S.K."/>
        </authorList>
    </citation>
    <scope>NUCLEOTIDE SEQUENCE [LARGE SCALE GENOMIC DNA]</scope>
    <source>
        <tissue evidence="3">Muscle</tissue>
    </source>
</reference>
<comment type="caution">
    <text evidence="3">The sequence shown here is derived from an EMBL/GenBank/DDBJ whole genome shotgun (WGS) entry which is preliminary data.</text>
</comment>
<keyword evidence="4" id="KW-1185">Reference proteome</keyword>
<gene>
    <name evidence="3" type="ORF">EYF80_040518</name>
</gene>
<accession>A0A4Z2G7T1</accession>
<feature type="chain" id="PRO_5021324328" evidence="2">
    <location>
        <begin position="20"/>
        <end position="80"/>
    </location>
</feature>
<evidence type="ECO:0000313" key="3">
    <source>
        <dbReference type="EMBL" id="TNN49281.1"/>
    </source>
</evidence>
<evidence type="ECO:0000313" key="4">
    <source>
        <dbReference type="Proteomes" id="UP000314294"/>
    </source>
</evidence>
<keyword evidence="2" id="KW-0732">Signal</keyword>
<organism evidence="3 4">
    <name type="scientific">Liparis tanakae</name>
    <name type="common">Tanaka's snailfish</name>
    <dbReference type="NCBI Taxonomy" id="230148"/>
    <lineage>
        <taxon>Eukaryota</taxon>
        <taxon>Metazoa</taxon>
        <taxon>Chordata</taxon>
        <taxon>Craniata</taxon>
        <taxon>Vertebrata</taxon>
        <taxon>Euteleostomi</taxon>
        <taxon>Actinopterygii</taxon>
        <taxon>Neopterygii</taxon>
        <taxon>Teleostei</taxon>
        <taxon>Neoteleostei</taxon>
        <taxon>Acanthomorphata</taxon>
        <taxon>Eupercaria</taxon>
        <taxon>Perciformes</taxon>
        <taxon>Cottioidei</taxon>
        <taxon>Cottales</taxon>
        <taxon>Liparidae</taxon>
        <taxon>Liparis</taxon>
    </lineage>
</organism>
<evidence type="ECO:0000256" key="2">
    <source>
        <dbReference type="SAM" id="SignalP"/>
    </source>
</evidence>
<name>A0A4Z2G7T1_9TELE</name>
<proteinExistence type="predicted"/>
<dbReference type="EMBL" id="SRLO01000662">
    <property type="protein sequence ID" value="TNN49281.1"/>
    <property type="molecule type" value="Genomic_DNA"/>
</dbReference>
<feature type="region of interest" description="Disordered" evidence="1">
    <location>
        <begin position="23"/>
        <end position="55"/>
    </location>
</feature>
<feature type="signal peptide" evidence="2">
    <location>
        <begin position="1"/>
        <end position="19"/>
    </location>
</feature>
<evidence type="ECO:0000256" key="1">
    <source>
        <dbReference type="SAM" id="MobiDB-lite"/>
    </source>
</evidence>
<dbReference type="Proteomes" id="UP000314294">
    <property type="component" value="Unassembled WGS sequence"/>
</dbReference>
<sequence>MVSALPSWLVLLGLELVVSQNSTMSPETGNATSNSNPNRTTMASATSTTKPTGSGLSLNAGTGSFLVPVITAASLLQRYC</sequence>
<dbReference type="AlphaFoldDB" id="A0A4Z2G7T1"/>
<protein>
    <submittedName>
        <fullName evidence="3">Uncharacterized protein</fullName>
    </submittedName>
</protein>